<name>A0ABD0SDR4_LOXSC</name>
<feature type="chain" id="PRO_5044867095" description="Kazal-like domain-containing protein" evidence="1">
    <location>
        <begin position="23"/>
        <end position="91"/>
    </location>
</feature>
<sequence length="91" mass="10435">MKLYPVFFIFLVLAVMVFQTTAEDVIIEEEHLEEEPICLYQKPDCICLDHEEPVCSLNGCTYGNDCKRVCADAEFAYEGECHGDDYLDDVE</sequence>
<dbReference type="Gene3D" id="3.30.60.30">
    <property type="match status" value="1"/>
</dbReference>
<evidence type="ECO:0000313" key="4">
    <source>
        <dbReference type="Proteomes" id="UP001549921"/>
    </source>
</evidence>
<dbReference type="InterPro" id="IPR036058">
    <property type="entry name" value="Kazal_dom_sf"/>
</dbReference>
<proteinExistence type="predicted"/>
<comment type="caution">
    <text evidence="3">The sequence shown here is derived from an EMBL/GenBank/DDBJ whole genome shotgun (WGS) entry which is preliminary data.</text>
</comment>
<protein>
    <recommendedName>
        <fullName evidence="2">Kazal-like domain-containing protein</fullName>
    </recommendedName>
</protein>
<dbReference type="Proteomes" id="UP001549921">
    <property type="component" value="Unassembled WGS sequence"/>
</dbReference>
<evidence type="ECO:0000313" key="3">
    <source>
        <dbReference type="EMBL" id="KAL0812178.1"/>
    </source>
</evidence>
<dbReference type="InterPro" id="IPR002350">
    <property type="entry name" value="Kazal_dom"/>
</dbReference>
<feature type="signal peptide" evidence="1">
    <location>
        <begin position="1"/>
        <end position="22"/>
    </location>
</feature>
<dbReference type="AlphaFoldDB" id="A0ABD0SDR4"/>
<evidence type="ECO:0000259" key="2">
    <source>
        <dbReference type="PROSITE" id="PS51465"/>
    </source>
</evidence>
<dbReference type="SUPFAM" id="SSF100895">
    <property type="entry name" value="Kazal-type serine protease inhibitors"/>
    <property type="match status" value="1"/>
</dbReference>
<keyword evidence="1" id="KW-0732">Signal</keyword>
<feature type="domain" description="Kazal-like" evidence="2">
    <location>
        <begin position="39"/>
        <end position="83"/>
    </location>
</feature>
<reference evidence="3 4" key="1">
    <citation type="submission" date="2024-06" db="EMBL/GenBank/DDBJ databases">
        <title>A chromosome-level genome assembly of beet webworm, Loxostege sticticalis.</title>
        <authorList>
            <person name="Zhang Y."/>
        </authorList>
    </citation>
    <scope>NUCLEOTIDE SEQUENCE [LARGE SCALE GENOMIC DNA]</scope>
    <source>
        <strain evidence="3">AQ028</strain>
        <tissue evidence="3">Male pupae</tissue>
    </source>
</reference>
<gene>
    <name evidence="3" type="ORF">ABMA28_009555</name>
</gene>
<accession>A0ABD0SDR4</accession>
<organism evidence="3 4">
    <name type="scientific">Loxostege sticticalis</name>
    <name type="common">Beet webworm moth</name>
    <dbReference type="NCBI Taxonomy" id="481309"/>
    <lineage>
        <taxon>Eukaryota</taxon>
        <taxon>Metazoa</taxon>
        <taxon>Ecdysozoa</taxon>
        <taxon>Arthropoda</taxon>
        <taxon>Hexapoda</taxon>
        <taxon>Insecta</taxon>
        <taxon>Pterygota</taxon>
        <taxon>Neoptera</taxon>
        <taxon>Endopterygota</taxon>
        <taxon>Lepidoptera</taxon>
        <taxon>Glossata</taxon>
        <taxon>Ditrysia</taxon>
        <taxon>Pyraloidea</taxon>
        <taxon>Crambidae</taxon>
        <taxon>Pyraustinae</taxon>
        <taxon>Loxostege</taxon>
    </lineage>
</organism>
<dbReference type="PROSITE" id="PS51465">
    <property type="entry name" value="KAZAL_2"/>
    <property type="match status" value="1"/>
</dbReference>
<dbReference type="PROSITE" id="PS00282">
    <property type="entry name" value="KAZAL_1"/>
    <property type="match status" value="1"/>
</dbReference>
<evidence type="ECO:0000256" key="1">
    <source>
        <dbReference type="SAM" id="SignalP"/>
    </source>
</evidence>
<dbReference type="EMBL" id="JBEDNZ010000023">
    <property type="protein sequence ID" value="KAL0812178.1"/>
    <property type="molecule type" value="Genomic_DNA"/>
</dbReference>